<evidence type="ECO:0000256" key="6">
    <source>
        <dbReference type="ARBA" id="ARBA00023180"/>
    </source>
</evidence>
<evidence type="ECO:0000313" key="9">
    <source>
        <dbReference type="EMBL" id="WGO62842.1"/>
    </source>
</evidence>
<dbReference type="SUPFAM" id="SSF161008">
    <property type="entry name" value="Viral glycoprotein ectodomain-like"/>
    <property type="match status" value="1"/>
</dbReference>
<feature type="domain" description="Spike glycoprotein fusion" evidence="8">
    <location>
        <begin position="73"/>
        <end position="170"/>
    </location>
</feature>
<keyword evidence="4 7" id="KW-1133">Transmembrane helix</keyword>
<evidence type="ECO:0000256" key="4">
    <source>
        <dbReference type="ARBA" id="ARBA00022989"/>
    </source>
</evidence>
<reference evidence="9" key="2">
    <citation type="submission" date="2023-03" db="EMBL/GenBank/DDBJ databases">
        <authorList>
            <person name="Golender N."/>
            <person name="Klement E."/>
            <person name="Ofer L."/>
            <person name="Hoffmann B."/>
            <person name="Wernike K."/>
            <person name="Beer M."/>
            <person name="Pfaff F."/>
        </authorList>
    </citation>
    <scope>NUCLEOTIDE SEQUENCE</scope>
    <source>
        <strain evidence="9">ISR-1655/1/22</strain>
    </source>
</reference>
<sequence length="581" mass="67958">MWSSSLIIWSMVTVIQGYWINYPSECKSIETDVALNKLCGGGDIINIRDKLLDNSYEKFGEICTPDNTKSRRVKGFYCVEVSKSTKCRVLENFDNEVTYRTEVRRVGRKECYNYIKTTAKERSESGDDRIAPFYLPPKCELGEGREINKKFMLIKERDINLNPLDFEREDLYLFKLKNHTIDEKDLLLERSEYCKFSNWKCHGKRNYIPLEIFKNDDQISLRLELIKLEMIYDSEYGEIPIYGSCKMHFCGKNVLRTKHGAIVHLSNSEWLNKVKDCKRDDIIKPIQDLSQKVFKTFGPVLLSTLYKRHELCKKIKENLKNSKSVPFENLNYINPFEPGWHPAAHYKKISSTVSGSFRGRVVQSAKLEFMNCLYEIGDLHKGTNISDSYILFNKGKRINLTDVKEREGWKKEDIDVNQNQNLTKTDIEVWYNGVIYRDGQMFFPTTFLISKFESLYKDKVLLSLEKSDSIWVDENGTEVRVVLIPKQSTENPQKANTDVIVPTSIENQAKVNNVKTFLANETILIENKSYFEEDFSTWSVYTILSVLGLWVLYKKGLNQKKKIVVRNFFKKFFKLDYRQSL</sequence>
<dbReference type="InterPro" id="IPR001903">
    <property type="entry name" value="Rhabdo_glycop_FD"/>
</dbReference>
<evidence type="ECO:0000256" key="5">
    <source>
        <dbReference type="ARBA" id="ARBA00023136"/>
    </source>
</evidence>
<evidence type="ECO:0000256" key="3">
    <source>
        <dbReference type="ARBA" id="ARBA00022729"/>
    </source>
</evidence>
<protein>
    <submittedName>
        <fullName evidence="9">Non-structural transmembrane glycoprotein GNS</fullName>
    </submittedName>
</protein>
<keyword evidence="6" id="KW-0325">Glycoprotein</keyword>
<proteinExistence type="predicted"/>
<gene>
    <name evidence="9" type="primary">GNS</name>
</gene>
<accession>A0AA49ET20</accession>
<dbReference type="Pfam" id="PF00974">
    <property type="entry name" value="Rhabdo_glycop_FD"/>
    <property type="match status" value="1"/>
</dbReference>
<evidence type="ECO:0000259" key="8">
    <source>
        <dbReference type="Pfam" id="PF00974"/>
    </source>
</evidence>
<reference evidence="9" key="1">
    <citation type="journal article" date="2023" name="Arch. Virol.">
        <title>Hefer valley virus: a novel ephemerovirus detected in the blood of a cow with severe clinical signs in Israel in 2022.</title>
        <authorList>
            <person name="Golender N."/>
            <person name="Klement E."/>
            <person name="Ofer L."/>
            <person name="Hoffmann B."/>
            <person name="Wernike K."/>
            <person name="Beer M."/>
            <person name="Pfaff F."/>
        </authorList>
    </citation>
    <scope>NUCLEOTIDE SEQUENCE</scope>
    <source>
        <strain evidence="9">ISR-1655/1/22</strain>
    </source>
</reference>
<dbReference type="EMBL" id="OQ679991">
    <property type="protein sequence ID" value="WGO62842.1"/>
    <property type="molecule type" value="Viral_cRNA"/>
</dbReference>
<dbReference type="GO" id="GO:0016020">
    <property type="term" value="C:membrane"/>
    <property type="evidence" value="ECO:0007669"/>
    <property type="project" value="UniProtKB-SubCell"/>
</dbReference>
<keyword evidence="2 7" id="KW-0812">Transmembrane</keyword>
<keyword evidence="3" id="KW-0732">Signal</keyword>
<evidence type="ECO:0000256" key="2">
    <source>
        <dbReference type="ARBA" id="ARBA00022692"/>
    </source>
</evidence>
<name>A0AA49ET20_9RHAB</name>
<evidence type="ECO:0000256" key="1">
    <source>
        <dbReference type="ARBA" id="ARBA00004479"/>
    </source>
</evidence>
<comment type="subcellular location">
    <subcellularLocation>
        <location evidence="1">Membrane</location>
        <topology evidence="1">Single-pass type I membrane protein</topology>
    </subcellularLocation>
</comment>
<feature type="transmembrane region" description="Helical" evidence="7">
    <location>
        <begin position="535"/>
        <end position="553"/>
    </location>
</feature>
<organism evidence="9">
    <name type="scientific">Hefer Valley virus</name>
    <dbReference type="NCBI Taxonomy" id="3035973"/>
    <lineage>
        <taxon>Viruses</taxon>
        <taxon>Riboviria</taxon>
        <taxon>Orthornavirae</taxon>
        <taxon>Negarnaviricota</taxon>
        <taxon>Haploviricotina</taxon>
        <taxon>Monjiviricetes</taxon>
        <taxon>Mononegavirales</taxon>
        <taxon>Rhabdoviridae</taxon>
        <taxon>Alpharhabdovirinae</taxon>
        <taxon>Ephemerovirus</taxon>
    </lineage>
</organism>
<evidence type="ECO:0000256" key="7">
    <source>
        <dbReference type="SAM" id="Phobius"/>
    </source>
</evidence>
<keyword evidence="5 7" id="KW-0472">Membrane</keyword>
<dbReference type="GO" id="GO:0019031">
    <property type="term" value="C:viral envelope"/>
    <property type="evidence" value="ECO:0007669"/>
    <property type="project" value="InterPro"/>
</dbReference>